<keyword evidence="2" id="KW-1185">Reference proteome</keyword>
<feature type="compositionally biased region" description="Basic and acidic residues" evidence="1">
    <location>
        <begin position="260"/>
        <end position="275"/>
    </location>
</feature>
<proteinExistence type="predicted"/>
<evidence type="ECO:0000313" key="2">
    <source>
        <dbReference type="Proteomes" id="UP000887565"/>
    </source>
</evidence>
<name>A0A915J0Z6_ROMCU</name>
<dbReference type="AlphaFoldDB" id="A0A915J0Z6"/>
<reference evidence="3" key="1">
    <citation type="submission" date="2022-11" db="UniProtKB">
        <authorList>
            <consortium name="WormBaseParasite"/>
        </authorList>
    </citation>
    <scope>IDENTIFICATION</scope>
</reference>
<accession>A0A915J0Z6</accession>
<feature type="compositionally biased region" description="Polar residues" evidence="1">
    <location>
        <begin position="297"/>
        <end position="307"/>
    </location>
</feature>
<feature type="compositionally biased region" description="Basic and acidic residues" evidence="1">
    <location>
        <begin position="187"/>
        <end position="196"/>
    </location>
</feature>
<evidence type="ECO:0000313" key="3">
    <source>
        <dbReference type="WBParaSite" id="nRc.2.0.1.t19367-RA"/>
    </source>
</evidence>
<feature type="region of interest" description="Disordered" evidence="1">
    <location>
        <begin position="175"/>
        <end position="350"/>
    </location>
</feature>
<feature type="compositionally biased region" description="Basic and acidic residues" evidence="1">
    <location>
        <begin position="312"/>
        <end position="334"/>
    </location>
</feature>
<dbReference type="Proteomes" id="UP000887565">
    <property type="component" value="Unplaced"/>
</dbReference>
<organism evidence="2 3">
    <name type="scientific">Romanomermis culicivorax</name>
    <name type="common">Nematode worm</name>
    <dbReference type="NCBI Taxonomy" id="13658"/>
    <lineage>
        <taxon>Eukaryota</taxon>
        <taxon>Metazoa</taxon>
        <taxon>Ecdysozoa</taxon>
        <taxon>Nematoda</taxon>
        <taxon>Enoplea</taxon>
        <taxon>Dorylaimia</taxon>
        <taxon>Mermithida</taxon>
        <taxon>Mermithoidea</taxon>
        <taxon>Mermithidae</taxon>
        <taxon>Romanomermis</taxon>
    </lineage>
</organism>
<dbReference type="WBParaSite" id="nRc.2.0.1.t19367-RA">
    <property type="protein sequence ID" value="nRc.2.0.1.t19367-RA"/>
    <property type="gene ID" value="nRc.2.0.1.g19367"/>
</dbReference>
<protein>
    <submittedName>
        <fullName evidence="3">Uncharacterized protein</fullName>
    </submittedName>
</protein>
<evidence type="ECO:0000256" key="1">
    <source>
        <dbReference type="SAM" id="MobiDB-lite"/>
    </source>
</evidence>
<feature type="region of interest" description="Disordered" evidence="1">
    <location>
        <begin position="28"/>
        <end position="67"/>
    </location>
</feature>
<sequence length="389" mass="44306">MQFQTGQVPYYHQFSVLPGLQMPPPTIIPPIPNIQGEEQMDIPGTSTGTQRPQRPPLTGNPDYISPLKRETGIEKPAMRRMLVPDTTSHCMQCKSQSMDQEKPEVTIADPPNVTTSAVRGEDIAQGKKLMEIVKLEGKEPSEMEQLVDQMKEMKQKIEMLKRERYGREAMELAKKIEANNEEEEETRGEPHVKVVSEIEGEEEEMPQLSTLPPPCRDIGSGKRPKISKDRVQSQTGLQQDCDRKGTRALGEKTSNGYQHKQSESRDKDRKEDRKPIIVKSIGEKNQCPKKRKGRVTVMNQNAANVKNTKARKREERKESSRERQQEEEKREKDTRRGHRSRVGHQAAPSAIGPGCSNKYFLSVLLARHSFQCEKELQDVLDESCFLIKI</sequence>